<evidence type="ECO:0000259" key="2">
    <source>
        <dbReference type="SMART" id="SM00062"/>
    </source>
</evidence>
<dbReference type="Pfam" id="PF00497">
    <property type="entry name" value="SBP_bac_3"/>
    <property type="match status" value="1"/>
</dbReference>
<comment type="caution">
    <text evidence="3">The sequence shown here is derived from an EMBL/GenBank/DDBJ whole genome shotgun (WGS) entry which is preliminary data.</text>
</comment>
<evidence type="ECO:0000313" key="4">
    <source>
        <dbReference type="Proteomes" id="UP000050867"/>
    </source>
</evidence>
<dbReference type="GO" id="GO:0033294">
    <property type="term" value="F:ectoine binding"/>
    <property type="evidence" value="ECO:0007669"/>
    <property type="project" value="InterPro"/>
</dbReference>
<accession>A0A0T6LNW4</accession>
<organism evidence="3 4">
    <name type="scientific">Wenjunlia vitaminophila</name>
    <name type="common">Streptomyces vitaminophilus</name>
    <dbReference type="NCBI Taxonomy" id="76728"/>
    <lineage>
        <taxon>Bacteria</taxon>
        <taxon>Bacillati</taxon>
        <taxon>Actinomycetota</taxon>
        <taxon>Actinomycetes</taxon>
        <taxon>Kitasatosporales</taxon>
        <taxon>Streptomycetaceae</taxon>
        <taxon>Wenjunlia</taxon>
    </lineage>
</organism>
<name>A0A0T6LNW4_WENVI</name>
<keyword evidence="4" id="KW-1185">Reference proteome</keyword>
<dbReference type="PANTHER" id="PTHR35936:SF17">
    <property type="entry name" value="ARGININE-BINDING EXTRACELLULAR PROTEIN ARTP"/>
    <property type="match status" value="1"/>
</dbReference>
<dbReference type="InterPro" id="IPR001638">
    <property type="entry name" value="Solute-binding_3/MltF_N"/>
</dbReference>
<dbReference type="CDD" id="cd01002">
    <property type="entry name" value="PBP2_Ehub_like"/>
    <property type="match status" value="1"/>
</dbReference>
<dbReference type="OrthoDB" id="9768183at2"/>
<dbReference type="PANTHER" id="PTHR35936">
    <property type="entry name" value="MEMBRANE-BOUND LYTIC MUREIN TRANSGLYCOSYLASE F"/>
    <property type="match status" value="1"/>
</dbReference>
<dbReference type="STRING" id="76728.AQ490_05275"/>
<dbReference type="SMART" id="SM00062">
    <property type="entry name" value="PBPb"/>
    <property type="match status" value="1"/>
</dbReference>
<gene>
    <name evidence="3" type="ORF">AQ490_05275</name>
</gene>
<dbReference type="RefSeq" id="WP_018383373.1">
    <property type="nucleotide sequence ID" value="NZ_LLZU01000035.1"/>
</dbReference>
<keyword evidence="1" id="KW-0732">Signal</keyword>
<dbReference type="EMBL" id="LLZU01000035">
    <property type="protein sequence ID" value="KRV47786.1"/>
    <property type="molecule type" value="Genomic_DNA"/>
</dbReference>
<reference evidence="3 4" key="1">
    <citation type="submission" date="2015-10" db="EMBL/GenBank/DDBJ databases">
        <title>Draft genome sequence of pyrrolomycin-producing Streptomyces vitaminophilus.</title>
        <authorList>
            <person name="Graham D.E."/>
            <person name="Mahan K.M."/>
            <person name="Klingeman D.M."/>
            <person name="Hettich R.L."/>
            <person name="Parry R.J."/>
        </authorList>
    </citation>
    <scope>NUCLEOTIDE SEQUENCE [LARGE SCALE GENOMIC DNA]</scope>
    <source>
        <strain evidence="3 4">ATCC 31673</strain>
    </source>
</reference>
<feature type="domain" description="Solute-binding protein family 3/N-terminal" evidence="2">
    <location>
        <begin position="62"/>
        <end position="292"/>
    </location>
</feature>
<sequence>MRPGIGNDIQPNIRLPQRRTLLRGGALAASALGGLVMGCSRVSTADATHGGNLLEQLRDRGSVRLGIAGEIPFAYINKQGKLTGEAPTVAGAVFERLGVRRVQAVPTEFGNLIPGLKAGLFDVIAAGMYINRDRCAEVLFSEPDYQVTEALIVRRGNPGNLRDYQDVARAGATLGVASGGAEIGFAKEAGVKKISVYRDQLSGFEALRAGRMDAFTAVSITARLLVRDGGHDDVELTPPFLPVINGKRQISGGGYAFRPGQTRIVAAFNRELLAMRESGELLSLARPFGFTEKEMTTLTTKQLCAIG</sequence>
<protein>
    <submittedName>
        <fullName evidence="3">Amino acid ABC transporter substrate-binding protein</fullName>
    </submittedName>
</protein>
<dbReference type="SUPFAM" id="SSF53850">
    <property type="entry name" value="Periplasmic binding protein-like II"/>
    <property type="match status" value="1"/>
</dbReference>
<dbReference type="NCBIfam" id="TIGR02995">
    <property type="entry name" value="ectoine_ehuB"/>
    <property type="match status" value="1"/>
</dbReference>
<evidence type="ECO:0000256" key="1">
    <source>
        <dbReference type="ARBA" id="ARBA00022729"/>
    </source>
</evidence>
<proteinExistence type="predicted"/>
<dbReference type="Proteomes" id="UP000050867">
    <property type="component" value="Unassembled WGS sequence"/>
</dbReference>
<dbReference type="eggNOG" id="COG0834">
    <property type="taxonomic scope" value="Bacteria"/>
</dbReference>
<evidence type="ECO:0000313" key="3">
    <source>
        <dbReference type="EMBL" id="KRV47786.1"/>
    </source>
</evidence>
<dbReference type="AlphaFoldDB" id="A0A0T6LNW4"/>
<dbReference type="InterPro" id="IPR014337">
    <property type="entry name" value="Ectoine_EhuB"/>
</dbReference>
<dbReference type="Gene3D" id="3.40.190.10">
    <property type="entry name" value="Periplasmic binding protein-like II"/>
    <property type="match status" value="2"/>
</dbReference>
<dbReference type="GO" id="GO:0051470">
    <property type="term" value="P:ectoine transmembrane transport"/>
    <property type="evidence" value="ECO:0007669"/>
    <property type="project" value="InterPro"/>
</dbReference>